<feature type="compositionally biased region" description="Acidic residues" evidence="2">
    <location>
        <begin position="398"/>
        <end position="409"/>
    </location>
</feature>
<dbReference type="EMBL" id="JAXOVC010000002">
    <property type="protein sequence ID" value="KAK4504751.1"/>
    <property type="molecule type" value="Genomic_DNA"/>
</dbReference>
<comment type="caution">
    <text evidence="3">The sequence shown here is derived from an EMBL/GenBank/DDBJ whole genome shotgun (WGS) entry which is preliminary data.</text>
</comment>
<feature type="compositionally biased region" description="Polar residues" evidence="2">
    <location>
        <begin position="469"/>
        <end position="481"/>
    </location>
</feature>
<keyword evidence="1" id="KW-0175">Coiled coil</keyword>
<evidence type="ECO:0000256" key="2">
    <source>
        <dbReference type="SAM" id="MobiDB-lite"/>
    </source>
</evidence>
<feature type="compositionally biased region" description="Polar residues" evidence="2">
    <location>
        <begin position="493"/>
        <end position="506"/>
    </location>
</feature>
<feature type="compositionally biased region" description="Basic and acidic residues" evidence="2">
    <location>
        <begin position="359"/>
        <end position="372"/>
    </location>
</feature>
<feature type="compositionally biased region" description="Polar residues" evidence="2">
    <location>
        <begin position="432"/>
        <end position="459"/>
    </location>
</feature>
<feature type="coiled-coil region" evidence="1">
    <location>
        <begin position="598"/>
        <end position="630"/>
    </location>
</feature>
<gene>
    <name evidence="3" type="ORF">PRZ48_002713</name>
</gene>
<organism evidence="3 4">
    <name type="scientific">Zasmidium cellare</name>
    <name type="common">Wine cellar mold</name>
    <name type="synonym">Racodium cellare</name>
    <dbReference type="NCBI Taxonomy" id="395010"/>
    <lineage>
        <taxon>Eukaryota</taxon>
        <taxon>Fungi</taxon>
        <taxon>Dikarya</taxon>
        <taxon>Ascomycota</taxon>
        <taxon>Pezizomycotina</taxon>
        <taxon>Dothideomycetes</taxon>
        <taxon>Dothideomycetidae</taxon>
        <taxon>Mycosphaerellales</taxon>
        <taxon>Mycosphaerellaceae</taxon>
        <taxon>Zasmidium</taxon>
    </lineage>
</organism>
<proteinExistence type="predicted"/>
<feature type="region of interest" description="Disordered" evidence="2">
    <location>
        <begin position="577"/>
        <end position="597"/>
    </location>
</feature>
<dbReference type="Proteomes" id="UP001305779">
    <property type="component" value="Unassembled WGS sequence"/>
</dbReference>
<feature type="compositionally biased region" description="Polar residues" evidence="2">
    <location>
        <begin position="526"/>
        <end position="540"/>
    </location>
</feature>
<feature type="compositionally biased region" description="Basic and acidic residues" evidence="2">
    <location>
        <begin position="272"/>
        <end position="281"/>
    </location>
</feature>
<evidence type="ECO:0000313" key="3">
    <source>
        <dbReference type="EMBL" id="KAK4504751.1"/>
    </source>
</evidence>
<feature type="compositionally biased region" description="Basic and acidic residues" evidence="2">
    <location>
        <begin position="410"/>
        <end position="428"/>
    </location>
</feature>
<name>A0ABR0ET01_ZASCE</name>
<keyword evidence="4" id="KW-1185">Reference proteome</keyword>
<evidence type="ECO:0000313" key="4">
    <source>
        <dbReference type="Proteomes" id="UP001305779"/>
    </source>
</evidence>
<feature type="compositionally biased region" description="Polar residues" evidence="2">
    <location>
        <begin position="290"/>
        <end position="301"/>
    </location>
</feature>
<evidence type="ECO:0000256" key="1">
    <source>
        <dbReference type="SAM" id="Coils"/>
    </source>
</evidence>
<accession>A0ABR0ET01</accession>
<protein>
    <submittedName>
        <fullName evidence="3">Uncharacterized protein</fullName>
    </submittedName>
</protein>
<sequence length="651" mass="72789">MIHEDGIEVYLKPHGPENEDVKFAEFALRDFETYKGDGEERNKRCLVLAREGNFDIVVRCHPSFRMYSASAIRIVARDGRARPGTLNGITVQRSRIFEQHLKADNIFLERTGPVLSATKLILAEATAKLTEEKLIMADAVAGMRGTFDGDKCTQIDPNRNTKGSVTVLVQRTNPKWVDASAGQRGVNRFYGSGDPTALRRFQYGKTKLLKGKNGDPYIFEFRYRSEDCIRSAHKTLSGALHETTMGSVDSIESIGLVNDADFRRIRDLDHEERRKTSEAWKRRQAAFNKDGSSSPETTSRFDATAEHTGKPKVKKSKPEPEFCDCPDPSHNQPKPKATSANTNKPRSSPSESPKRQNSHKKEPNELSEEPKPRVCSRCKKFKVANSKRPAFLRKWYADEEEDQDNDEVDQEPKPEVGQDQAHDNDIDAARQATASTTSFPAEPPQDQSAAEGNEITQTPPDNPVEDAVASTSTESQCQVQDGESVFSIEEHSSTATQAPEANQATPSVVEEGTAVADSDTGEAQPLQPNQNVDNGTVTQQRSEKRATSIPVEEPPPKKARVDIDLTIDDDDDIIIIKEEPGTQTDVKQPAESKSTEDELDLQEELDDLMLQEQELQVKRKKMEVQRKLREFQKKKPADRFIKSEGVIKIED</sequence>
<feature type="region of interest" description="Disordered" evidence="2">
    <location>
        <begin position="272"/>
        <end position="561"/>
    </location>
</feature>
<reference evidence="3 4" key="1">
    <citation type="journal article" date="2023" name="G3 (Bethesda)">
        <title>A chromosome-level genome assembly of Zasmidium syzygii isolated from banana leaves.</title>
        <authorList>
            <person name="van Westerhoven A.C."/>
            <person name="Mehrabi R."/>
            <person name="Talebi R."/>
            <person name="Steentjes M.B.F."/>
            <person name="Corcolon B."/>
            <person name="Chong P.A."/>
            <person name="Kema G.H.J."/>
            <person name="Seidl M.F."/>
        </authorList>
    </citation>
    <scope>NUCLEOTIDE SEQUENCE [LARGE SCALE GENOMIC DNA]</scope>
    <source>
        <strain evidence="3 4">P124</strain>
    </source>
</reference>